<sequence>MTEMKAPIPLEQPSSMCNDSSACEGGASLRRRMPGRVTSVSTDTGPNFVAGQSVRKGDCLRIGSGDDQKCVKLVCITENSQENRRLLKTDSDDLEAAPPPSEDWTSPKHLMKALLAEAIGTFIIVIFGVGSVCTVVTTGAQQGLWQVAVVWGFGVTLAILCTGEASGAHLNPAVSLAFLLVRPGDVFSPRWTAGLYRCLLYMLAQTFGAVIGGAINLGVFGSAIIAFERAKDISRGQPGSELSAMMFGEYFPNPGFVGDKKPLQNSDISPFSAFCIEVWGTMIKCFVIFMLTHDKNKILGKASRPMVPYFIGFTVAGLISLYAPLTQAGWNPARDFGPRLVAAFAGWGEIAIPGPRGGFWVYILGPLVGGPIGAGLAEAFVFISL</sequence>
<dbReference type="InterPro" id="IPR000425">
    <property type="entry name" value="MIP"/>
</dbReference>
<name>A0A7S2X6H9_9EUKA</name>
<dbReference type="EMBL" id="HBHP01004651">
    <property type="protein sequence ID" value="CAD9749829.1"/>
    <property type="molecule type" value="Transcribed_RNA"/>
</dbReference>
<dbReference type="PRINTS" id="PR00783">
    <property type="entry name" value="MINTRINSICP"/>
</dbReference>
<feature type="transmembrane region" description="Helical" evidence="9">
    <location>
        <begin position="359"/>
        <end position="383"/>
    </location>
</feature>
<evidence type="ECO:0000256" key="6">
    <source>
        <dbReference type="ARBA" id="ARBA00023136"/>
    </source>
</evidence>
<evidence type="ECO:0000313" key="12">
    <source>
        <dbReference type="EMBL" id="CAD9749827.1"/>
    </source>
</evidence>
<accession>A0A7S2X6H9</accession>
<evidence type="ECO:0000256" key="5">
    <source>
        <dbReference type="ARBA" id="ARBA00022989"/>
    </source>
</evidence>
<dbReference type="PROSITE" id="PS00221">
    <property type="entry name" value="MIP"/>
    <property type="match status" value="1"/>
</dbReference>
<dbReference type="GO" id="GO:0015250">
    <property type="term" value="F:water channel activity"/>
    <property type="evidence" value="ECO:0007669"/>
    <property type="project" value="TreeGrafter"/>
</dbReference>
<dbReference type="PANTHER" id="PTHR43829">
    <property type="entry name" value="AQUAPORIN OR AQUAGLYCEROPORIN RELATED"/>
    <property type="match status" value="1"/>
</dbReference>
<keyword evidence="5 9" id="KW-1133">Transmembrane helix</keyword>
<dbReference type="InterPro" id="IPR050363">
    <property type="entry name" value="MIP/Aquaporin"/>
</dbReference>
<feature type="transmembrane region" description="Helical" evidence="9">
    <location>
        <begin position="114"/>
        <end position="137"/>
    </location>
</feature>
<dbReference type="InterPro" id="IPR022357">
    <property type="entry name" value="MIP_CS"/>
</dbReference>
<evidence type="ECO:0000313" key="11">
    <source>
        <dbReference type="EMBL" id="CAD9749825.1"/>
    </source>
</evidence>
<comment type="similarity">
    <text evidence="2 7">Belongs to the MIP/aquaporin (TC 1.A.8) family.</text>
</comment>
<comment type="subcellular location">
    <subcellularLocation>
        <location evidence="1">Membrane</location>
        <topology evidence="1">Multi-pass membrane protein</topology>
    </subcellularLocation>
</comment>
<dbReference type="GO" id="GO:0015254">
    <property type="term" value="F:glycerol channel activity"/>
    <property type="evidence" value="ECO:0007669"/>
    <property type="project" value="TreeGrafter"/>
</dbReference>
<proteinExistence type="inferred from homology"/>
<reference evidence="11" key="1">
    <citation type="submission" date="2021-01" db="EMBL/GenBank/DDBJ databases">
        <authorList>
            <person name="Corre E."/>
            <person name="Pelletier E."/>
            <person name="Niang G."/>
            <person name="Scheremetjew M."/>
            <person name="Finn R."/>
            <person name="Kale V."/>
            <person name="Holt S."/>
            <person name="Cochrane G."/>
            <person name="Meng A."/>
            <person name="Brown T."/>
            <person name="Cohen L."/>
        </authorList>
    </citation>
    <scope>NUCLEOTIDE SEQUENCE</scope>
    <source>
        <strain evidence="11">CCMP622</strain>
    </source>
</reference>
<feature type="transmembrane region" description="Helical" evidence="9">
    <location>
        <begin position="306"/>
        <end position="325"/>
    </location>
</feature>
<dbReference type="InterPro" id="IPR023271">
    <property type="entry name" value="Aquaporin-like"/>
</dbReference>
<feature type="transmembrane region" description="Helical" evidence="9">
    <location>
        <begin position="199"/>
        <end position="227"/>
    </location>
</feature>
<keyword evidence="4 7" id="KW-0812">Transmembrane</keyword>
<feature type="transmembrane region" description="Helical" evidence="9">
    <location>
        <begin position="143"/>
        <end position="161"/>
    </location>
</feature>
<feature type="compositionally biased region" description="Polar residues" evidence="8">
    <location>
        <begin position="12"/>
        <end position="21"/>
    </location>
</feature>
<dbReference type="Pfam" id="PF00230">
    <property type="entry name" value="MIP"/>
    <property type="match status" value="1"/>
</dbReference>
<evidence type="ECO:0000313" key="13">
    <source>
        <dbReference type="EMBL" id="CAD9749829.1"/>
    </source>
</evidence>
<keyword evidence="6 9" id="KW-0472">Membrane</keyword>
<evidence type="ECO:0000256" key="7">
    <source>
        <dbReference type="RuleBase" id="RU000477"/>
    </source>
</evidence>
<dbReference type="SUPFAM" id="SSF81338">
    <property type="entry name" value="Aquaporin-like"/>
    <property type="match status" value="1"/>
</dbReference>
<evidence type="ECO:0000313" key="10">
    <source>
        <dbReference type="EMBL" id="CAD9749821.1"/>
    </source>
</evidence>
<feature type="region of interest" description="Disordered" evidence="8">
    <location>
        <begin position="1"/>
        <end position="23"/>
    </location>
</feature>
<keyword evidence="3 7" id="KW-0813">Transport</keyword>
<dbReference type="Gene3D" id="1.20.1080.10">
    <property type="entry name" value="Glycerol uptake facilitator protein"/>
    <property type="match status" value="1"/>
</dbReference>
<dbReference type="PANTHER" id="PTHR43829:SF9">
    <property type="entry name" value="AQUAPORIN-9"/>
    <property type="match status" value="1"/>
</dbReference>
<dbReference type="AlphaFoldDB" id="A0A7S2X6H9"/>
<dbReference type="GO" id="GO:0005886">
    <property type="term" value="C:plasma membrane"/>
    <property type="evidence" value="ECO:0007669"/>
    <property type="project" value="TreeGrafter"/>
</dbReference>
<dbReference type="EMBL" id="HBHP01004647">
    <property type="protein sequence ID" value="CAD9749821.1"/>
    <property type="molecule type" value="Transcribed_RNA"/>
</dbReference>
<feature type="transmembrane region" description="Helical" evidence="9">
    <location>
        <begin position="271"/>
        <end position="294"/>
    </location>
</feature>
<evidence type="ECO:0000256" key="1">
    <source>
        <dbReference type="ARBA" id="ARBA00004141"/>
    </source>
</evidence>
<evidence type="ECO:0000256" key="9">
    <source>
        <dbReference type="SAM" id="Phobius"/>
    </source>
</evidence>
<evidence type="ECO:0000256" key="4">
    <source>
        <dbReference type="ARBA" id="ARBA00022692"/>
    </source>
</evidence>
<evidence type="ECO:0000256" key="3">
    <source>
        <dbReference type="ARBA" id="ARBA00022448"/>
    </source>
</evidence>
<dbReference type="EMBL" id="HBHP01004649">
    <property type="protein sequence ID" value="CAD9749825.1"/>
    <property type="molecule type" value="Transcribed_RNA"/>
</dbReference>
<organism evidence="11">
    <name type="scientific">Lotharella oceanica</name>
    <dbReference type="NCBI Taxonomy" id="641309"/>
    <lineage>
        <taxon>Eukaryota</taxon>
        <taxon>Sar</taxon>
        <taxon>Rhizaria</taxon>
        <taxon>Cercozoa</taxon>
        <taxon>Chlorarachniophyceae</taxon>
        <taxon>Lotharella</taxon>
    </lineage>
</organism>
<gene>
    <name evidence="10" type="ORF">LSP00402_LOCUS2898</name>
    <name evidence="11" type="ORF">LSP00402_LOCUS2900</name>
    <name evidence="12" type="ORF">LSP00402_LOCUS2901</name>
    <name evidence="13" type="ORF">LSP00402_LOCUS2902</name>
</gene>
<protein>
    <recommendedName>
        <fullName evidence="14">Aquaporin</fullName>
    </recommendedName>
</protein>
<evidence type="ECO:0000256" key="8">
    <source>
        <dbReference type="SAM" id="MobiDB-lite"/>
    </source>
</evidence>
<evidence type="ECO:0008006" key="14">
    <source>
        <dbReference type="Google" id="ProtNLM"/>
    </source>
</evidence>
<evidence type="ECO:0000256" key="2">
    <source>
        <dbReference type="ARBA" id="ARBA00006175"/>
    </source>
</evidence>
<dbReference type="EMBL" id="HBHP01004650">
    <property type="protein sequence ID" value="CAD9749827.1"/>
    <property type="molecule type" value="Transcribed_RNA"/>
</dbReference>